<organism evidence="1 2">
    <name type="scientific">Fimbriiglobus ruber</name>
    <dbReference type="NCBI Taxonomy" id="1908690"/>
    <lineage>
        <taxon>Bacteria</taxon>
        <taxon>Pseudomonadati</taxon>
        <taxon>Planctomycetota</taxon>
        <taxon>Planctomycetia</taxon>
        <taxon>Gemmatales</taxon>
        <taxon>Gemmataceae</taxon>
        <taxon>Fimbriiglobus</taxon>
    </lineage>
</organism>
<reference evidence="2" key="1">
    <citation type="submission" date="2017-06" db="EMBL/GenBank/DDBJ databases">
        <title>Genome analysis of Fimbriiglobus ruber SP5, the first member of the order Planctomycetales with confirmed chitinolytic capability.</title>
        <authorList>
            <person name="Ravin N.V."/>
            <person name="Rakitin A.L."/>
            <person name="Ivanova A.A."/>
            <person name="Beletsky A.V."/>
            <person name="Kulichevskaya I.S."/>
            <person name="Mardanov A.V."/>
            <person name="Dedysh S.N."/>
        </authorList>
    </citation>
    <scope>NUCLEOTIDE SEQUENCE [LARGE SCALE GENOMIC DNA]</scope>
    <source>
        <strain evidence="2">SP5</strain>
    </source>
</reference>
<sequence>MKTGRRYFLSETTPGAIVATAPEKVGNYVVAVGIAISATEMELKRGIPHLL</sequence>
<accession>A0A225DWG6</accession>
<dbReference type="EMBL" id="NIDE01000005">
    <property type="protein sequence ID" value="OWK41996.1"/>
    <property type="molecule type" value="Genomic_DNA"/>
</dbReference>
<evidence type="ECO:0000313" key="1">
    <source>
        <dbReference type="EMBL" id="OWK41996.1"/>
    </source>
</evidence>
<name>A0A225DWG6_9BACT</name>
<proteinExistence type="predicted"/>
<keyword evidence="2" id="KW-1185">Reference proteome</keyword>
<dbReference type="Proteomes" id="UP000214646">
    <property type="component" value="Unassembled WGS sequence"/>
</dbReference>
<dbReference type="AlphaFoldDB" id="A0A225DWG6"/>
<protein>
    <submittedName>
        <fullName evidence="1">Uncharacterized protein</fullName>
    </submittedName>
</protein>
<evidence type="ECO:0000313" key="2">
    <source>
        <dbReference type="Proteomes" id="UP000214646"/>
    </source>
</evidence>
<gene>
    <name evidence="1" type="ORF">FRUB_04074</name>
</gene>
<comment type="caution">
    <text evidence="1">The sequence shown here is derived from an EMBL/GenBank/DDBJ whole genome shotgun (WGS) entry which is preliminary data.</text>
</comment>